<dbReference type="SUPFAM" id="SSF56747">
    <property type="entry name" value="Prim-pol domain"/>
    <property type="match status" value="1"/>
</dbReference>
<evidence type="ECO:0000313" key="1">
    <source>
        <dbReference type="EMBL" id="AWW14499.1"/>
    </source>
</evidence>
<dbReference type="InterPro" id="IPR016658">
    <property type="entry name" value="DNA_primase_LEF1"/>
</dbReference>
<proteinExistence type="predicted"/>
<evidence type="ECO:0000313" key="2">
    <source>
        <dbReference type="Proteomes" id="UP000501125"/>
    </source>
</evidence>
<protein>
    <submittedName>
        <fullName evidence="1">Lef-1</fullName>
    </submittedName>
</protein>
<dbReference type="CDD" id="cd00525">
    <property type="entry name" value="AE_Prim_S_like"/>
    <property type="match status" value="1"/>
</dbReference>
<name>A0A2Z4HI94_9ABAC</name>
<dbReference type="EMBL" id="MH261376">
    <property type="protein sequence ID" value="AWW14499.1"/>
    <property type="molecule type" value="Genomic_DNA"/>
</dbReference>
<keyword evidence="2" id="KW-1185">Reference proteome</keyword>
<accession>A0A2Z4HI94</accession>
<dbReference type="Proteomes" id="UP000501125">
    <property type="component" value="Chromosome"/>
</dbReference>
<organism evidence="1 2">
    <name type="scientific">Hyposidra talaca nucleopolyhedrovirus</name>
    <dbReference type="NCBI Taxonomy" id="1070315"/>
    <lineage>
        <taxon>Viruses</taxon>
        <taxon>Viruses incertae sedis</taxon>
        <taxon>Naldaviricetes</taxon>
        <taxon>Lefavirales</taxon>
        <taxon>Baculoviridae</taxon>
        <taxon>Alphabaculovirus</taxon>
        <taxon>Alphabaculovirus hytalacae</taxon>
    </lineage>
</organism>
<dbReference type="RefSeq" id="YP_010086406.1">
    <property type="nucleotide sequence ID" value="NC_055453.1"/>
</dbReference>
<dbReference type="GeneID" id="65101617"/>
<sequence>MYRPNARYDRDRVDLMWTTLAFADCREYAFFNGKHWSHPKKFFADRCEFLQYLCQNQVSDVHAKALPDNGGREWVIDVDYSESNTELLNIKIVVACKAFHTLFGDSISHIMHTGNRGIHVWLRIDRFRMTAPRQLRARYYKAFLLPKVIDLNKIEPGSFIYCVKDAIESSEIRNRLINFYKDNNLPDTKALIVQLWPPVDQQVFCHLNQIRVPYSFNYKGKKYSYKL</sequence>
<gene>
    <name evidence="1" type="primary">lef-1</name>
    <name evidence="1" type="ORF">HytaNPV_gp139</name>
</gene>
<dbReference type="KEGG" id="vg:65101617"/>
<dbReference type="PIRSF" id="PIRSF016433">
    <property type="entry name" value="Viral_DNA_prim"/>
    <property type="match status" value="1"/>
</dbReference>
<reference evidence="1 2" key="1">
    <citation type="journal article" date="2018" name="Sci. Rep.">
        <title>Comprehensive analysis of single molecule sequencing-derived complete genome and whole transcriptome of Hyposidra talaca nuclear polyhedrosis virus.</title>
        <authorList>
            <person name="Nguyen T.T."/>
            <person name="Suryamohan K."/>
            <person name="Kuriakose B."/>
            <person name="Janakiraman V."/>
            <person name="Reichelt M."/>
            <person name="Chaudhuri S."/>
            <person name="Guillory J."/>
            <person name="Divakaran N."/>
            <person name="Rabins P.E."/>
            <person name="Goel R."/>
            <person name="Deka B."/>
            <person name="Sarkar S."/>
            <person name="Ekka P."/>
            <person name="Tsai Y.C."/>
            <person name="Vargas D."/>
            <person name="Santhosh S."/>
            <person name="Mohan S."/>
            <person name="Chin C.S."/>
            <person name="Korlach J."/>
            <person name="Thomas G."/>
            <person name="Babu A."/>
            <person name="Seshagiri S."/>
        </authorList>
    </citation>
    <scope>NUCLEOTIDE SEQUENCE [LARGE SCALE GENOMIC DNA]</scope>
    <source>
        <strain evidence="1 2">HytaNPVIndia001</strain>
    </source>
</reference>